<sequence>MQETPPQQQRVRQRRAQLGLSAALGVLAVLVLLAALVTARALTEDRSAPEPSTTPPSPALTPEKGSGAWEVAAQHRLARREMAQLPPAAAHPHAVSTETAGPPISLPAPDSSRGGWIPTGFPATPQGALAQLAALDEAAMRGADPATYARGYHELALTGAPNPETTGLYAVLTSMRDSAGLRPIGSVAGLRADYEITHAQIKGTTDQGRYVVACVLGQFSVTYHGRTVSAGVGDCQALRRVEGRWRLSPGPLPAAAPSAWPGSVEAVRAGYRPIQEA</sequence>
<dbReference type="Proteomes" id="UP000199497">
    <property type="component" value="Unassembled WGS sequence"/>
</dbReference>
<dbReference type="AlphaFoldDB" id="A0A1H0X2L6"/>
<dbReference type="STRING" id="405564.SAMN04487905_12410"/>
<evidence type="ECO:0000313" key="2">
    <source>
        <dbReference type="EMBL" id="SDP97207.1"/>
    </source>
</evidence>
<proteinExistence type="predicted"/>
<dbReference type="RefSeq" id="WP_244515874.1">
    <property type="nucleotide sequence ID" value="NZ_FNJR01000024.1"/>
</dbReference>
<name>A0A1H0X2L6_9ACTN</name>
<feature type="region of interest" description="Disordered" evidence="1">
    <location>
        <begin position="44"/>
        <end position="66"/>
    </location>
</feature>
<evidence type="ECO:0000256" key="1">
    <source>
        <dbReference type="SAM" id="MobiDB-lite"/>
    </source>
</evidence>
<feature type="region of interest" description="Disordered" evidence="1">
    <location>
        <begin position="85"/>
        <end position="115"/>
    </location>
</feature>
<organism evidence="2 3">
    <name type="scientific">Actinopolyspora xinjiangensis</name>
    <dbReference type="NCBI Taxonomy" id="405564"/>
    <lineage>
        <taxon>Bacteria</taxon>
        <taxon>Bacillati</taxon>
        <taxon>Actinomycetota</taxon>
        <taxon>Actinomycetes</taxon>
        <taxon>Actinopolysporales</taxon>
        <taxon>Actinopolysporaceae</taxon>
        <taxon>Actinopolyspora</taxon>
    </lineage>
</organism>
<keyword evidence="3" id="KW-1185">Reference proteome</keyword>
<accession>A0A1H0X2L6</accession>
<gene>
    <name evidence="2" type="ORF">SAMN04487905_12410</name>
</gene>
<dbReference type="EMBL" id="FNJR01000024">
    <property type="protein sequence ID" value="SDP97207.1"/>
    <property type="molecule type" value="Genomic_DNA"/>
</dbReference>
<protein>
    <submittedName>
        <fullName evidence="2">Uncharacterized protein</fullName>
    </submittedName>
</protein>
<reference evidence="3" key="1">
    <citation type="submission" date="2016-10" db="EMBL/GenBank/DDBJ databases">
        <authorList>
            <person name="Varghese N."/>
            <person name="Submissions S."/>
        </authorList>
    </citation>
    <scope>NUCLEOTIDE SEQUENCE [LARGE SCALE GENOMIC DNA]</scope>
    <source>
        <strain evidence="3">DSM 46732</strain>
    </source>
</reference>
<evidence type="ECO:0000313" key="3">
    <source>
        <dbReference type="Proteomes" id="UP000199497"/>
    </source>
</evidence>